<evidence type="ECO:0000259" key="2">
    <source>
        <dbReference type="PROSITE" id="PS51746"/>
    </source>
</evidence>
<name>A0ABR9PYQ7_9BACT</name>
<proteinExistence type="predicted"/>
<keyword evidence="1" id="KW-0812">Transmembrane</keyword>
<dbReference type="EMBL" id="JAAIYO010000015">
    <property type="protein sequence ID" value="MBE4753062.1"/>
    <property type="molecule type" value="Genomic_DNA"/>
</dbReference>
<sequence length="128" mass="13889">MADAHGAVLRGQRAFGQMGLTTLAFLLVVGGRALLAHVGDSRVYRLRAGHLEQLTQDHSDSRHVLNRCLGSPRAGSDATPDVLETDLQPGDVYLLSWTSKPVVSDADVETRAKVLRRPPSLKRRGPRG</sequence>
<reference evidence="3 4" key="1">
    <citation type="submission" date="2020-02" db="EMBL/GenBank/DDBJ databases">
        <authorList>
            <person name="Babadi Z.K."/>
            <person name="Risdian C."/>
            <person name="Ebrahimipour G.H."/>
            <person name="Wink J."/>
        </authorList>
    </citation>
    <scope>NUCLEOTIDE SEQUENCE [LARGE SCALE GENOMIC DNA]</scope>
    <source>
        <strain evidence="3 4">ZKHCc1 1396</strain>
    </source>
</reference>
<comment type="caution">
    <text evidence="3">The sequence shown here is derived from an EMBL/GenBank/DDBJ whole genome shotgun (WGS) entry which is preliminary data.</text>
</comment>
<evidence type="ECO:0000313" key="4">
    <source>
        <dbReference type="Proteomes" id="UP001516472"/>
    </source>
</evidence>
<accession>A0ABR9PYQ7</accession>
<dbReference type="RefSeq" id="WP_193430215.1">
    <property type="nucleotide sequence ID" value="NZ_CBCSIP010000001.1"/>
</dbReference>
<dbReference type="Proteomes" id="UP001516472">
    <property type="component" value="Unassembled WGS sequence"/>
</dbReference>
<feature type="transmembrane region" description="Helical" evidence="1">
    <location>
        <begin position="14"/>
        <end position="35"/>
    </location>
</feature>
<dbReference type="Gene3D" id="3.60.40.10">
    <property type="entry name" value="PPM-type phosphatase domain"/>
    <property type="match status" value="1"/>
</dbReference>
<keyword evidence="1" id="KW-1133">Transmembrane helix</keyword>
<dbReference type="InterPro" id="IPR036457">
    <property type="entry name" value="PPM-type-like_dom_sf"/>
</dbReference>
<evidence type="ECO:0000256" key="1">
    <source>
        <dbReference type="SAM" id="Phobius"/>
    </source>
</evidence>
<feature type="domain" description="PPM-type phosphatase" evidence="2">
    <location>
        <begin position="1"/>
        <end position="128"/>
    </location>
</feature>
<keyword evidence="1" id="KW-0472">Membrane</keyword>
<evidence type="ECO:0000313" key="3">
    <source>
        <dbReference type="EMBL" id="MBE4753062.1"/>
    </source>
</evidence>
<organism evidence="3 4">
    <name type="scientific">Corallococcus soli</name>
    <dbReference type="NCBI Taxonomy" id="2710757"/>
    <lineage>
        <taxon>Bacteria</taxon>
        <taxon>Pseudomonadati</taxon>
        <taxon>Myxococcota</taxon>
        <taxon>Myxococcia</taxon>
        <taxon>Myxococcales</taxon>
        <taxon>Cystobacterineae</taxon>
        <taxon>Myxococcaceae</taxon>
        <taxon>Corallococcus</taxon>
    </lineage>
</organism>
<dbReference type="PROSITE" id="PS51746">
    <property type="entry name" value="PPM_2"/>
    <property type="match status" value="1"/>
</dbReference>
<dbReference type="InterPro" id="IPR001932">
    <property type="entry name" value="PPM-type_phosphatase-like_dom"/>
</dbReference>
<protein>
    <recommendedName>
        <fullName evidence="2">PPM-type phosphatase domain-containing protein</fullName>
    </recommendedName>
</protein>
<dbReference type="SUPFAM" id="SSF81606">
    <property type="entry name" value="PP2C-like"/>
    <property type="match status" value="1"/>
</dbReference>
<keyword evidence="4" id="KW-1185">Reference proteome</keyword>
<gene>
    <name evidence="3" type="ORF">G4177_33415</name>
</gene>